<protein>
    <submittedName>
        <fullName evidence="1">Uncharacterized protein DUF697</fullName>
    </submittedName>
</protein>
<evidence type="ECO:0000313" key="2">
    <source>
        <dbReference type="Proteomes" id="UP000240996"/>
    </source>
</evidence>
<proteinExistence type="predicted"/>
<gene>
    <name evidence="1" type="ORF">C8J24_0009</name>
</gene>
<name>A0A2T4YS65_9SPHN</name>
<sequence length="169" mass="17829">MITRLEDLERVRAESRSLVTRRSLMSAGAAVVPIPGVDLVADVGLLTTLLPKISEMFQLDHEQVQKLEPHLAQQVLVMASSMGNNVIGRMVTKRVVAALLRRVGARVAAGSLAKYVPFVGSAFAATISFGAMKLVGNAHIEDCYKTALALLPASGQIAPVSTPAGGIAR</sequence>
<evidence type="ECO:0000313" key="1">
    <source>
        <dbReference type="EMBL" id="PTM46642.1"/>
    </source>
</evidence>
<reference evidence="1 2" key="1">
    <citation type="submission" date="2018-04" db="EMBL/GenBank/DDBJ databases">
        <title>Genomic Encyclopedia of Type Strains, Phase III (KMG-III): the genomes of soil and plant-associated and newly described type strains.</title>
        <authorList>
            <person name="Whitman W."/>
        </authorList>
    </citation>
    <scope>NUCLEOTIDE SEQUENCE [LARGE SCALE GENOMIC DNA]</scope>
    <source>
        <strain evidence="1 2">NW12</strain>
    </source>
</reference>
<dbReference type="Proteomes" id="UP000240996">
    <property type="component" value="Unassembled WGS sequence"/>
</dbReference>
<dbReference type="EMBL" id="PZZN01000001">
    <property type="protein sequence ID" value="PTM46642.1"/>
    <property type="molecule type" value="Genomic_DNA"/>
</dbReference>
<keyword evidence="2" id="KW-1185">Reference proteome</keyword>
<dbReference type="RefSeq" id="WP_052149412.1">
    <property type="nucleotide sequence ID" value="NZ_JAAOYQ010000008.1"/>
</dbReference>
<organism evidence="1 2">
    <name type="scientific">Sphingomonas aerolata</name>
    <dbReference type="NCBI Taxonomy" id="185951"/>
    <lineage>
        <taxon>Bacteria</taxon>
        <taxon>Pseudomonadati</taxon>
        <taxon>Pseudomonadota</taxon>
        <taxon>Alphaproteobacteria</taxon>
        <taxon>Sphingomonadales</taxon>
        <taxon>Sphingomonadaceae</taxon>
        <taxon>Sphingomonas</taxon>
    </lineage>
</organism>
<accession>A0A2T4YS65</accession>
<comment type="caution">
    <text evidence="1">The sequence shown here is derived from an EMBL/GenBank/DDBJ whole genome shotgun (WGS) entry which is preliminary data.</text>
</comment>
<dbReference type="AlphaFoldDB" id="A0A2T4YS65"/>